<dbReference type="Gene3D" id="3.10.20.30">
    <property type="match status" value="1"/>
</dbReference>
<keyword evidence="12" id="KW-1185">Reference proteome</keyword>
<dbReference type="EMBL" id="CP015961">
    <property type="protein sequence ID" value="ANI93471.1"/>
    <property type="molecule type" value="Genomic_DNA"/>
</dbReference>
<dbReference type="InterPro" id="IPR017938">
    <property type="entry name" value="Riboflavin_synthase-like_b-brl"/>
</dbReference>
<feature type="region of interest" description="Disordered" evidence="9">
    <location>
        <begin position="103"/>
        <end position="124"/>
    </location>
</feature>
<dbReference type="KEGG" id="dtm:BJL86_2711"/>
<keyword evidence="3" id="KW-0001">2Fe-2S</keyword>
<keyword evidence="7" id="KW-0408">Iron</keyword>
<dbReference type="AlphaFoldDB" id="A0A173LPQ4"/>
<dbReference type="InterPro" id="IPR017927">
    <property type="entry name" value="FAD-bd_FR_type"/>
</dbReference>
<evidence type="ECO:0000256" key="8">
    <source>
        <dbReference type="ARBA" id="ARBA00023014"/>
    </source>
</evidence>
<evidence type="ECO:0000256" key="6">
    <source>
        <dbReference type="ARBA" id="ARBA00023002"/>
    </source>
</evidence>
<dbReference type="SUPFAM" id="SSF54292">
    <property type="entry name" value="2Fe-2S ferredoxin-like"/>
    <property type="match status" value="1"/>
</dbReference>
<dbReference type="OrthoDB" id="9796486at2"/>
<evidence type="ECO:0000313" key="12">
    <source>
        <dbReference type="Proteomes" id="UP000186104"/>
    </source>
</evidence>
<proteinExistence type="predicted"/>
<evidence type="ECO:0000256" key="7">
    <source>
        <dbReference type="ARBA" id="ARBA00023004"/>
    </source>
</evidence>
<comment type="cofactor">
    <cofactor evidence="1">
        <name>FAD</name>
        <dbReference type="ChEBI" id="CHEBI:57692"/>
    </cofactor>
</comment>
<evidence type="ECO:0000256" key="2">
    <source>
        <dbReference type="ARBA" id="ARBA00022630"/>
    </source>
</evidence>
<dbReference type="STRING" id="499555.BJL86_2711"/>
<reference evidence="11 12" key="1">
    <citation type="submission" date="2016-06" db="EMBL/GenBank/DDBJ databases">
        <title>Complete genome sequence of a saline-alkali tolerant type strain Dietzia timorensis ID05-A0528T.</title>
        <authorList>
            <person name="Wu X."/>
        </authorList>
    </citation>
    <scope>NUCLEOTIDE SEQUENCE [LARGE SCALE GENOMIC DNA]</scope>
    <source>
        <strain evidence="11 12">ID05-A0528</strain>
    </source>
</reference>
<dbReference type="InterPro" id="IPR012675">
    <property type="entry name" value="Beta-grasp_dom_sf"/>
</dbReference>
<evidence type="ECO:0000256" key="9">
    <source>
        <dbReference type="SAM" id="MobiDB-lite"/>
    </source>
</evidence>
<dbReference type="InterPro" id="IPR036010">
    <property type="entry name" value="2Fe-2S_ferredoxin-like_sf"/>
</dbReference>
<dbReference type="GO" id="GO:0046872">
    <property type="term" value="F:metal ion binding"/>
    <property type="evidence" value="ECO:0007669"/>
    <property type="project" value="UniProtKB-KW"/>
</dbReference>
<dbReference type="InterPro" id="IPR001041">
    <property type="entry name" value="2Fe-2S_ferredoxin-type"/>
</dbReference>
<dbReference type="InterPro" id="IPR001433">
    <property type="entry name" value="OxRdtase_FAD/NAD-bd"/>
</dbReference>
<evidence type="ECO:0000256" key="4">
    <source>
        <dbReference type="ARBA" id="ARBA00022723"/>
    </source>
</evidence>
<dbReference type="InterPro" id="IPR039261">
    <property type="entry name" value="FNR_nucleotide-bd"/>
</dbReference>
<dbReference type="Proteomes" id="UP000186104">
    <property type="component" value="Chromosome"/>
</dbReference>
<dbReference type="GO" id="GO:0016491">
    <property type="term" value="F:oxidoreductase activity"/>
    <property type="evidence" value="ECO:0007669"/>
    <property type="project" value="UniProtKB-KW"/>
</dbReference>
<accession>A0A173LPQ4</accession>
<evidence type="ECO:0000256" key="1">
    <source>
        <dbReference type="ARBA" id="ARBA00001974"/>
    </source>
</evidence>
<keyword evidence="8" id="KW-0411">Iron-sulfur</keyword>
<gene>
    <name evidence="11" type="ORF">BJL86_2711</name>
</gene>
<evidence type="ECO:0000256" key="3">
    <source>
        <dbReference type="ARBA" id="ARBA00022714"/>
    </source>
</evidence>
<evidence type="ECO:0000259" key="10">
    <source>
        <dbReference type="PROSITE" id="PS51384"/>
    </source>
</evidence>
<dbReference type="RefSeq" id="WP_067475244.1">
    <property type="nucleotide sequence ID" value="NZ_CP015961.1"/>
</dbReference>
<feature type="domain" description="FAD-binding FR-type" evidence="10">
    <location>
        <begin position="45"/>
        <end position="171"/>
    </location>
</feature>
<evidence type="ECO:0000313" key="11">
    <source>
        <dbReference type="EMBL" id="ANI93471.1"/>
    </source>
</evidence>
<dbReference type="Pfam" id="PF00111">
    <property type="entry name" value="Fer2"/>
    <property type="match status" value="1"/>
</dbReference>
<dbReference type="GO" id="GO:0051537">
    <property type="term" value="F:2 iron, 2 sulfur cluster binding"/>
    <property type="evidence" value="ECO:0007669"/>
    <property type="project" value="UniProtKB-KW"/>
</dbReference>
<dbReference type="SUPFAM" id="SSF63380">
    <property type="entry name" value="Riboflavin synthase domain-like"/>
    <property type="match status" value="1"/>
</dbReference>
<dbReference type="PANTHER" id="PTHR47354">
    <property type="entry name" value="NADH OXIDOREDUCTASE HCR"/>
    <property type="match status" value="1"/>
</dbReference>
<dbReference type="Pfam" id="PF00175">
    <property type="entry name" value="NAD_binding_1"/>
    <property type="match status" value="1"/>
</dbReference>
<dbReference type="PROSITE" id="PS51384">
    <property type="entry name" value="FAD_FR"/>
    <property type="match status" value="1"/>
</dbReference>
<dbReference type="InterPro" id="IPR050415">
    <property type="entry name" value="MRET"/>
</dbReference>
<dbReference type="CDD" id="cd00207">
    <property type="entry name" value="fer2"/>
    <property type="match status" value="1"/>
</dbReference>
<keyword evidence="6" id="KW-0560">Oxidoreductase</keyword>
<dbReference type="Gene3D" id="3.40.50.80">
    <property type="entry name" value="Nucleotide-binding domain of ferredoxin-NADP reductase (FNR) module"/>
    <property type="match status" value="1"/>
</dbReference>
<dbReference type="SUPFAM" id="SSF52343">
    <property type="entry name" value="Ferredoxin reductase-like, C-terminal NADP-linked domain"/>
    <property type="match status" value="1"/>
</dbReference>
<keyword evidence="4" id="KW-0479">Metal-binding</keyword>
<organism evidence="11 12">
    <name type="scientific">Dietzia timorensis</name>
    <dbReference type="NCBI Taxonomy" id="499555"/>
    <lineage>
        <taxon>Bacteria</taxon>
        <taxon>Bacillati</taxon>
        <taxon>Actinomycetota</taxon>
        <taxon>Actinomycetes</taxon>
        <taxon>Mycobacteriales</taxon>
        <taxon>Dietziaceae</taxon>
        <taxon>Dietzia</taxon>
    </lineage>
</organism>
<name>A0A173LPQ4_9ACTN</name>
<dbReference type="PANTHER" id="PTHR47354:SF6">
    <property type="entry name" value="NADH OXIDOREDUCTASE HCR"/>
    <property type="match status" value="1"/>
</dbReference>
<protein>
    <submittedName>
        <fullName evidence="11">Stearoyl-CoA 9-desaturase electron transfer partner</fullName>
    </submittedName>
</protein>
<sequence>MTTAHTRPTTKRAPLDRLIDGVTSLLLTPHPSSTYSRSLGLGGHVSRGEAVVVSATRPTEDWLILTLRPSQGYRRPPAGGAVSIGVVIDGVVHTRFYSPIDPVAASPRTPGAQTPNIDPSGAIGGTNAGRPLTLVIRRHSDGFVSDHLWRTAEPGQSFLLDEESQGDPEAALPERRPHSVLLVSGGSGITPMLAIASTLATENHTGRVAWLHYTRSTSDIPVPGKLREIAANSGIDLRIVTTGTDAPGSPSGDVTPTSYMNGADTTREMGAAGPDHHGLRGHILAGHVDAVAPWFAEAEVFCCGPDALADGLAEILGPERSEWVRRERFKATVADIPDSDGGTVTFARSGRDAEVCGTTILEGAEDAGLSPTFGCRMGICFQCAATRLSGATRDLRTGEVDNTPDRQVQVCVSAPVGDVEIDL</sequence>
<evidence type="ECO:0000256" key="5">
    <source>
        <dbReference type="ARBA" id="ARBA00022827"/>
    </source>
</evidence>
<keyword evidence="5" id="KW-0274">FAD</keyword>
<keyword evidence="2" id="KW-0285">Flavoprotein</keyword>